<dbReference type="AlphaFoldDB" id="A0A934T0H4"/>
<proteinExistence type="predicted"/>
<dbReference type="PANTHER" id="PTHR43130">
    <property type="entry name" value="ARAC-FAMILY TRANSCRIPTIONAL REGULATOR"/>
    <property type="match status" value="1"/>
</dbReference>
<dbReference type="PROSITE" id="PS01124">
    <property type="entry name" value="HTH_ARAC_FAMILY_2"/>
    <property type="match status" value="1"/>
</dbReference>
<keyword evidence="1" id="KW-0805">Transcription regulation</keyword>
<keyword evidence="2" id="KW-0804">Transcription</keyword>
<dbReference type="EMBL" id="JAEPBG010000003">
    <property type="protein sequence ID" value="MBK4735113.1"/>
    <property type="molecule type" value="Genomic_DNA"/>
</dbReference>
<sequence>MRKITIGMLVFPRFQLLDIAGPSDAFGEVKVLSRGECEYELFIVGTTRGPVQSSSGLTVMPDRTIFDPCPHFDTLIIPGGLGVFNILEDTTIVDWIAKQGEECRRVSAICNGVFALGAAGMINGRTVTTHWMDVPRLGSMFKRASIEPDRIFVKDGHIYTTAGVTAGIDLSLVFIEEDFGKKMALDVAKYLVVYLRRTGGQSQFSPLLEIQASGDSVVATLQDYVMANLEARHSLESLAERLDMSPRNLTRVFKRECGMSPMSYVNDARIDVARRYLESTDLSYREIAQRCGMESADALRRIFVRRLNITPQEYRQRFRSADQAVQAA</sequence>
<gene>
    <name evidence="4" type="ORF">JJB74_10875</name>
</gene>
<dbReference type="InterPro" id="IPR029062">
    <property type="entry name" value="Class_I_gatase-like"/>
</dbReference>
<dbReference type="Pfam" id="PF01965">
    <property type="entry name" value="DJ-1_PfpI"/>
    <property type="match status" value="1"/>
</dbReference>
<accession>A0A934T0H4</accession>
<feature type="domain" description="HTH araC/xylS-type" evidence="3">
    <location>
        <begin position="219"/>
        <end position="317"/>
    </location>
</feature>
<evidence type="ECO:0000313" key="5">
    <source>
        <dbReference type="Proteomes" id="UP000622890"/>
    </source>
</evidence>
<keyword evidence="5" id="KW-1185">Reference proteome</keyword>
<dbReference type="GO" id="GO:0003700">
    <property type="term" value="F:DNA-binding transcription factor activity"/>
    <property type="evidence" value="ECO:0007669"/>
    <property type="project" value="InterPro"/>
</dbReference>
<dbReference type="Pfam" id="PF12833">
    <property type="entry name" value="HTH_18"/>
    <property type="match status" value="1"/>
</dbReference>
<dbReference type="RefSeq" id="WP_200591867.1">
    <property type="nucleotide sequence ID" value="NZ_JAEPBG010000003.1"/>
</dbReference>
<evidence type="ECO:0000256" key="1">
    <source>
        <dbReference type="ARBA" id="ARBA00023015"/>
    </source>
</evidence>
<name>A0A934T0H4_9BURK</name>
<evidence type="ECO:0000256" key="2">
    <source>
        <dbReference type="ARBA" id="ARBA00023163"/>
    </source>
</evidence>
<dbReference type="CDD" id="cd03137">
    <property type="entry name" value="GATase1_AraC_1"/>
    <property type="match status" value="1"/>
</dbReference>
<dbReference type="PANTHER" id="PTHR43130:SF3">
    <property type="entry name" value="HTH-TYPE TRANSCRIPTIONAL REGULATOR RV1931C"/>
    <property type="match status" value="1"/>
</dbReference>
<organism evidence="4 5">
    <name type="scientific">Noviherbaspirillum pedocola</name>
    <dbReference type="NCBI Taxonomy" id="2801341"/>
    <lineage>
        <taxon>Bacteria</taxon>
        <taxon>Pseudomonadati</taxon>
        <taxon>Pseudomonadota</taxon>
        <taxon>Betaproteobacteria</taxon>
        <taxon>Burkholderiales</taxon>
        <taxon>Oxalobacteraceae</taxon>
        <taxon>Noviherbaspirillum</taxon>
    </lineage>
</organism>
<evidence type="ECO:0000313" key="4">
    <source>
        <dbReference type="EMBL" id="MBK4735113.1"/>
    </source>
</evidence>
<dbReference type="SUPFAM" id="SSF46689">
    <property type="entry name" value="Homeodomain-like"/>
    <property type="match status" value="2"/>
</dbReference>
<protein>
    <submittedName>
        <fullName evidence="4">GlxA family transcriptional regulator</fullName>
    </submittedName>
</protein>
<dbReference type="InterPro" id="IPR052158">
    <property type="entry name" value="INH-QAR"/>
</dbReference>
<dbReference type="InterPro" id="IPR009057">
    <property type="entry name" value="Homeodomain-like_sf"/>
</dbReference>
<reference evidence="4" key="1">
    <citation type="submission" date="2021-01" db="EMBL/GenBank/DDBJ databases">
        <title>Genome sequence of strain Noviherbaspirillum sp. DKR-6.</title>
        <authorList>
            <person name="Chaudhary D.K."/>
        </authorList>
    </citation>
    <scope>NUCLEOTIDE SEQUENCE</scope>
    <source>
        <strain evidence="4">DKR-6</strain>
    </source>
</reference>
<dbReference type="SUPFAM" id="SSF52317">
    <property type="entry name" value="Class I glutamine amidotransferase-like"/>
    <property type="match status" value="1"/>
</dbReference>
<dbReference type="Gene3D" id="3.40.50.880">
    <property type="match status" value="1"/>
</dbReference>
<dbReference type="Proteomes" id="UP000622890">
    <property type="component" value="Unassembled WGS sequence"/>
</dbReference>
<dbReference type="GO" id="GO:0043565">
    <property type="term" value="F:sequence-specific DNA binding"/>
    <property type="evidence" value="ECO:0007669"/>
    <property type="project" value="InterPro"/>
</dbReference>
<dbReference type="SMART" id="SM00342">
    <property type="entry name" value="HTH_ARAC"/>
    <property type="match status" value="1"/>
</dbReference>
<dbReference type="InterPro" id="IPR018060">
    <property type="entry name" value="HTH_AraC"/>
</dbReference>
<dbReference type="InterPro" id="IPR002818">
    <property type="entry name" value="DJ-1/PfpI"/>
</dbReference>
<dbReference type="Gene3D" id="1.10.10.60">
    <property type="entry name" value="Homeodomain-like"/>
    <property type="match status" value="1"/>
</dbReference>
<evidence type="ECO:0000259" key="3">
    <source>
        <dbReference type="PROSITE" id="PS01124"/>
    </source>
</evidence>
<comment type="caution">
    <text evidence="4">The sequence shown here is derived from an EMBL/GenBank/DDBJ whole genome shotgun (WGS) entry which is preliminary data.</text>
</comment>